<evidence type="ECO:0000313" key="9">
    <source>
        <dbReference type="EMBL" id="KAF6001086.1"/>
    </source>
</evidence>
<feature type="domain" description="Histone acetyl transferase HAT1 N-terminal" evidence="8">
    <location>
        <begin position="48"/>
        <end position="208"/>
    </location>
</feature>
<dbReference type="PANTHER" id="PTHR12046">
    <property type="entry name" value="HISTONE ACETYLTRANSFERASE TYPE B CATALYTIC SUBUNIT"/>
    <property type="match status" value="1"/>
</dbReference>
<evidence type="ECO:0000313" key="10">
    <source>
        <dbReference type="Proteomes" id="UP000530660"/>
    </source>
</evidence>
<gene>
    <name evidence="9" type="primary">HAT1</name>
    <name evidence="9" type="ORF">F1559_002621</name>
</gene>
<comment type="catalytic activity">
    <reaction evidence="5">
        <text>L-lysyl-[protein] + acetyl-CoA = N(6)-acetyl-L-lysyl-[protein] + CoA + H(+)</text>
        <dbReference type="Rhea" id="RHEA:45948"/>
        <dbReference type="Rhea" id="RHEA-COMP:9752"/>
        <dbReference type="Rhea" id="RHEA-COMP:10731"/>
        <dbReference type="ChEBI" id="CHEBI:15378"/>
        <dbReference type="ChEBI" id="CHEBI:29969"/>
        <dbReference type="ChEBI" id="CHEBI:57287"/>
        <dbReference type="ChEBI" id="CHEBI:57288"/>
        <dbReference type="ChEBI" id="CHEBI:61930"/>
        <dbReference type="EC" id="2.3.1.48"/>
    </reaction>
</comment>
<dbReference type="CDD" id="cd04301">
    <property type="entry name" value="NAT_SF"/>
    <property type="match status" value="1"/>
</dbReference>
<dbReference type="SUPFAM" id="SSF55729">
    <property type="entry name" value="Acyl-CoA N-acyltransferases (Nat)"/>
    <property type="match status" value="1"/>
</dbReference>
<dbReference type="EC" id="2.3.1.48" evidence="2"/>
<evidence type="ECO:0000259" key="8">
    <source>
        <dbReference type="Pfam" id="PF10394"/>
    </source>
</evidence>
<dbReference type="GO" id="GO:0031509">
    <property type="term" value="P:subtelomeric heterochromatin formation"/>
    <property type="evidence" value="ECO:0007669"/>
    <property type="project" value="InterPro"/>
</dbReference>
<dbReference type="GO" id="GO:0000781">
    <property type="term" value="C:chromosome, telomeric region"/>
    <property type="evidence" value="ECO:0007669"/>
    <property type="project" value="GOC"/>
</dbReference>
<feature type="compositionally biased region" description="Polar residues" evidence="6">
    <location>
        <begin position="1"/>
        <end position="10"/>
    </location>
</feature>
<feature type="region of interest" description="Disordered" evidence="6">
    <location>
        <begin position="1"/>
        <end position="39"/>
    </location>
</feature>
<comment type="similarity">
    <text evidence="1">Belongs to the HAT1 family.</text>
</comment>
<dbReference type="GO" id="GO:0004402">
    <property type="term" value="F:histone acetyltransferase activity"/>
    <property type="evidence" value="ECO:0007669"/>
    <property type="project" value="InterPro"/>
</dbReference>
<dbReference type="GO" id="GO:0005634">
    <property type="term" value="C:nucleus"/>
    <property type="evidence" value="ECO:0007669"/>
    <property type="project" value="InterPro"/>
</dbReference>
<dbReference type="Pfam" id="PF10394">
    <property type="entry name" value="Hat1_N"/>
    <property type="match status" value="1"/>
</dbReference>
<dbReference type="Pfam" id="PF00583">
    <property type="entry name" value="Acetyltransf_1"/>
    <property type="match status" value="1"/>
</dbReference>
<dbReference type="OrthoDB" id="10253098at2759"/>
<dbReference type="InterPro" id="IPR037113">
    <property type="entry name" value="Hat1_N_sf"/>
</dbReference>
<feature type="domain" description="N-acetyltransferase" evidence="7">
    <location>
        <begin position="214"/>
        <end position="296"/>
    </location>
</feature>
<evidence type="ECO:0000256" key="1">
    <source>
        <dbReference type="ARBA" id="ARBA00010543"/>
    </source>
</evidence>
<dbReference type="InterPro" id="IPR000182">
    <property type="entry name" value="GNAT_dom"/>
</dbReference>
<feature type="region of interest" description="Disordered" evidence="6">
    <location>
        <begin position="458"/>
        <end position="477"/>
    </location>
</feature>
<sequence>MNDHATTLTNDGPGKRPRLAGTARGSEDSPSEQGFAATSTGELQGPVVAANQIWKVQFILKENETASEVPSFSPVFTHQIFEDEEIRGYCNPRLLQIYDAVTLHCYLRFSFDSVSGCTREVTSVLPRIEALLAQCGGFTSDWDTFQRVRQESCQPEMDALTRIHTYARGGQEFGVYEGRLCSETDSPAQRSLRALHRRMQFLTLLYIDAASFIDDQDPRWLLLLVRSLADQRLVGYATVYRFPAVQKMREFEPNQERWRLAQLLILPSYQRAGHGSALLKALYQRAQSVFEEEGRRVLEVNVEDPSPAFSRMRDLVDLEQLLTRDSEGQRWARSITACSALPATAELTRLAQRLMITVSQMRRLYEILRLAALFDDGAAHASKREDLEREYRLAVKRRLYRDQEECFGLKDEEERKQMLSEMYQSLLVESYEPTIKVAQRRGLLPVRTVESLAIQRELASGPSRTNTHPPVLERTPT</sequence>
<organism evidence="9 10">
    <name type="scientific">Cyanidiococcus yangmingshanensis</name>
    <dbReference type="NCBI Taxonomy" id="2690220"/>
    <lineage>
        <taxon>Eukaryota</taxon>
        <taxon>Rhodophyta</taxon>
        <taxon>Bangiophyceae</taxon>
        <taxon>Cyanidiales</taxon>
        <taxon>Cyanidiaceae</taxon>
        <taxon>Cyanidiococcus</taxon>
    </lineage>
</organism>
<dbReference type="AlphaFoldDB" id="A0A7J7IDA5"/>
<dbReference type="EMBL" id="VWRR01000016">
    <property type="protein sequence ID" value="KAF6001086.1"/>
    <property type="molecule type" value="Genomic_DNA"/>
</dbReference>
<evidence type="ECO:0000256" key="2">
    <source>
        <dbReference type="ARBA" id="ARBA00013184"/>
    </source>
</evidence>
<dbReference type="InterPro" id="IPR019467">
    <property type="entry name" value="Hat1_N"/>
</dbReference>
<accession>A0A7J7IDA5</accession>
<proteinExistence type="inferred from homology"/>
<evidence type="ECO:0000256" key="3">
    <source>
        <dbReference type="ARBA" id="ARBA00022679"/>
    </source>
</evidence>
<dbReference type="Gene3D" id="3.90.360.10">
    <property type="entry name" value="Histone acetyl transferase 1 (HAT1), N-terminal domain"/>
    <property type="match status" value="1"/>
</dbReference>
<comment type="caution">
    <text evidence="9">The sequence shown here is derived from an EMBL/GenBank/DDBJ whole genome shotgun (WGS) entry which is preliminary data.</text>
</comment>
<dbReference type="InterPro" id="IPR016181">
    <property type="entry name" value="Acyl_CoA_acyltransferase"/>
</dbReference>
<dbReference type="Gene3D" id="3.40.630.30">
    <property type="match status" value="1"/>
</dbReference>
<reference evidence="9 10" key="1">
    <citation type="journal article" date="2020" name="J. Phycol.">
        <title>Comparative genome analysis reveals Cyanidiococcus gen. nov., a new extremophilic red algal genus sister to Cyanidioschyzon (Cyanidioschyzonaceae, Rhodophyta).</title>
        <authorList>
            <person name="Liu S.-L."/>
            <person name="Chiang Y.-R."/>
            <person name="Yoon H.S."/>
            <person name="Fu H.-Y."/>
        </authorList>
    </citation>
    <scope>NUCLEOTIDE SEQUENCE [LARGE SCALE GENOMIC DNA]</scope>
    <source>
        <strain evidence="9 10">THAL066</strain>
    </source>
</reference>
<keyword evidence="3 9" id="KW-0808">Transferase</keyword>
<evidence type="ECO:0000256" key="4">
    <source>
        <dbReference type="ARBA" id="ARBA00023315"/>
    </source>
</evidence>
<protein>
    <recommendedName>
        <fullName evidence="2">histone acetyltransferase</fullName>
        <ecNumber evidence="2">2.3.1.48</ecNumber>
    </recommendedName>
</protein>
<dbReference type="InterPro" id="IPR017380">
    <property type="entry name" value="Hist_AcTrfase_B-typ_cat-su"/>
</dbReference>
<keyword evidence="10" id="KW-1185">Reference proteome</keyword>
<name>A0A7J7IDA5_9RHOD</name>
<keyword evidence="4" id="KW-0012">Acyltransferase</keyword>
<evidence type="ECO:0000259" key="7">
    <source>
        <dbReference type="Pfam" id="PF00583"/>
    </source>
</evidence>
<dbReference type="Proteomes" id="UP000530660">
    <property type="component" value="Unassembled WGS sequence"/>
</dbReference>
<evidence type="ECO:0000256" key="5">
    <source>
        <dbReference type="ARBA" id="ARBA00048017"/>
    </source>
</evidence>
<evidence type="ECO:0000256" key="6">
    <source>
        <dbReference type="SAM" id="MobiDB-lite"/>
    </source>
</evidence>